<name>A0A0W8ICA7_9MICC</name>
<dbReference type="Gene3D" id="3.40.50.300">
    <property type="entry name" value="P-loop containing nucleotide triphosphate hydrolases"/>
    <property type="match status" value="1"/>
</dbReference>
<dbReference type="SMART" id="SM00382">
    <property type="entry name" value="AAA"/>
    <property type="match status" value="1"/>
</dbReference>
<dbReference type="EMBL" id="LQBM01000005">
    <property type="protein sequence ID" value="KUG57598.1"/>
    <property type="molecule type" value="Genomic_DNA"/>
</dbReference>
<dbReference type="SUPFAM" id="SSF52540">
    <property type="entry name" value="P-loop containing nucleoside triphosphate hydrolases"/>
    <property type="match status" value="1"/>
</dbReference>
<dbReference type="InterPro" id="IPR017871">
    <property type="entry name" value="ABC_transporter-like_CS"/>
</dbReference>
<dbReference type="Pfam" id="PF00005">
    <property type="entry name" value="ABC_tran"/>
    <property type="match status" value="1"/>
</dbReference>
<dbReference type="InterPro" id="IPR015854">
    <property type="entry name" value="ABC_transpr_LolD-like"/>
</dbReference>
<dbReference type="InterPro" id="IPR003439">
    <property type="entry name" value="ABC_transporter-like_ATP-bd"/>
</dbReference>
<dbReference type="PROSITE" id="PS00211">
    <property type="entry name" value="ABC_TRANSPORTER_1"/>
    <property type="match status" value="1"/>
</dbReference>
<proteinExistence type="predicted"/>
<sequence>MHEEPSALLLEGVTLTYPDGVDSNGQTRTLRALDAVDFRADAGAVTALVGPSGSGKSSLLAVAAALIRPSSGSVHLAGRELTGLPEHELAAIRRNQVGTIFQQPNLLPSLTALEQLVLTAHLRGARGRQLKAAGRHGAELLDLVGLASVVNRRPHQLSGGQRQRVNIARALMGRPSVMLVDEPTSALDHDRARSILELIVSTTRQFNTATVIVTHDDEMATLTDRTVTIRDGRLSPARWI</sequence>
<dbReference type="Proteomes" id="UP000054023">
    <property type="component" value="Unassembled WGS sequence"/>
</dbReference>
<dbReference type="GO" id="GO:0005524">
    <property type="term" value="F:ATP binding"/>
    <property type="evidence" value="ECO:0007669"/>
    <property type="project" value="UniProtKB-KW"/>
</dbReference>
<dbReference type="CDD" id="cd03255">
    <property type="entry name" value="ABC_MJ0796_LolCDE_FtsE"/>
    <property type="match status" value="1"/>
</dbReference>
<dbReference type="STRING" id="317018.AVL63_12690"/>
<dbReference type="InterPro" id="IPR003593">
    <property type="entry name" value="AAA+_ATPase"/>
</dbReference>
<comment type="caution">
    <text evidence="5">The sequence shown here is derived from an EMBL/GenBank/DDBJ whole genome shotgun (WGS) entry which is preliminary data.</text>
</comment>
<evidence type="ECO:0000313" key="5">
    <source>
        <dbReference type="EMBL" id="KUG57598.1"/>
    </source>
</evidence>
<evidence type="ECO:0000259" key="4">
    <source>
        <dbReference type="PROSITE" id="PS50893"/>
    </source>
</evidence>
<protein>
    <submittedName>
        <fullName evidence="5">ABC transporter ATP-binding protein</fullName>
    </submittedName>
</protein>
<dbReference type="InterPro" id="IPR017911">
    <property type="entry name" value="MacB-like_ATP-bd"/>
</dbReference>
<dbReference type="GO" id="GO:0005886">
    <property type="term" value="C:plasma membrane"/>
    <property type="evidence" value="ECO:0007669"/>
    <property type="project" value="TreeGrafter"/>
</dbReference>
<evidence type="ECO:0000256" key="2">
    <source>
        <dbReference type="ARBA" id="ARBA00022741"/>
    </source>
</evidence>
<dbReference type="InterPro" id="IPR027417">
    <property type="entry name" value="P-loop_NTPase"/>
</dbReference>
<dbReference type="AlphaFoldDB" id="A0A0W8ICA7"/>
<dbReference type="PANTHER" id="PTHR24220">
    <property type="entry name" value="IMPORT ATP-BINDING PROTEIN"/>
    <property type="match status" value="1"/>
</dbReference>
<keyword evidence="2" id="KW-0547">Nucleotide-binding</keyword>
<accession>A0A0W8ICA7</accession>
<gene>
    <name evidence="5" type="ORF">AVL63_12690</name>
</gene>
<dbReference type="PROSITE" id="PS50893">
    <property type="entry name" value="ABC_TRANSPORTER_2"/>
    <property type="match status" value="1"/>
</dbReference>
<keyword evidence="3 5" id="KW-0067">ATP-binding</keyword>
<keyword evidence="1" id="KW-0813">Transport</keyword>
<evidence type="ECO:0000256" key="3">
    <source>
        <dbReference type="ARBA" id="ARBA00022840"/>
    </source>
</evidence>
<evidence type="ECO:0000313" key="6">
    <source>
        <dbReference type="Proteomes" id="UP000054023"/>
    </source>
</evidence>
<feature type="domain" description="ABC transporter" evidence="4">
    <location>
        <begin position="8"/>
        <end position="240"/>
    </location>
</feature>
<organism evidence="5 6">
    <name type="scientific">Nesterenkonia jeotgali</name>
    <dbReference type="NCBI Taxonomy" id="317018"/>
    <lineage>
        <taxon>Bacteria</taxon>
        <taxon>Bacillati</taxon>
        <taxon>Actinomycetota</taxon>
        <taxon>Actinomycetes</taxon>
        <taxon>Micrococcales</taxon>
        <taxon>Micrococcaceae</taxon>
        <taxon>Nesterenkonia</taxon>
    </lineage>
</organism>
<dbReference type="PANTHER" id="PTHR24220:SF685">
    <property type="entry name" value="ABC TRANSPORTER RELATED"/>
    <property type="match status" value="1"/>
</dbReference>
<evidence type="ECO:0000256" key="1">
    <source>
        <dbReference type="ARBA" id="ARBA00022448"/>
    </source>
</evidence>
<dbReference type="GO" id="GO:0016887">
    <property type="term" value="F:ATP hydrolysis activity"/>
    <property type="evidence" value="ECO:0007669"/>
    <property type="project" value="InterPro"/>
</dbReference>
<reference evidence="6" key="1">
    <citation type="submission" date="2015-12" db="EMBL/GenBank/DDBJ databases">
        <authorList>
            <person name="Nair G.R."/>
            <person name="Kaur G."/>
            <person name="Mayilraj S."/>
        </authorList>
    </citation>
    <scope>NUCLEOTIDE SEQUENCE [LARGE SCALE GENOMIC DNA]</scope>
    <source>
        <strain evidence="6">CD08_7</strain>
    </source>
</reference>
<keyword evidence="6" id="KW-1185">Reference proteome</keyword>
<dbReference type="GO" id="GO:0022857">
    <property type="term" value="F:transmembrane transporter activity"/>
    <property type="evidence" value="ECO:0007669"/>
    <property type="project" value="TreeGrafter"/>
</dbReference>